<dbReference type="Proteomes" id="UP000516437">
    <property type="component" value="Unassembled WGS sequence"/>
</dbReference>
<comment type="caution">
    <text evidence="2">The sequence shown here is derived from an EMBL/GenBank/DDBJ whole genome shotgun (WGS) entry which is preliminary data.</text>
</comment>
<proteinExistence type="predicted"/>
<name>A0A6A1UGI6_9ROSI</name>
<reference evidence="2 3" key="1">
    <citation type="journal article" date="2019" name="Plant Biotechnol. J.">
        <title>The red bayberry genome and genetic basis of sex determination.</title>
        <authorList>
            <person name="Jia H.M."/>
            <person name="Jia H.J."/>
            <person name="Cai Q.L."/>
            <person name="Wang Y."/>
            <person name="Zhao H.B."/>
            <person name="Yang W.F."/>
            <person name="Wang G.Y."/>
            <person name="Li Y.H."/>
            <person name="Zhan D.L."/>
            <person name="Shen Y.T."/>
            <person name="Niu Q.F."/>
            <person name="Chang L."/>
            <person name="Qiu J."/>
            <person name="Zhao L."/>
            <person name="Xie H.B."/>
            <person name="Fu W.Y."/>
            <person name="Jin J."/>
            <person name="Li X.W."/>
            <person name="Jiao Y."/>
            <person name="Zhou C.C."/>
            <person name="Tu T."/>
            <person name="Chai C.Y."/>
            <person name="Gao J.L."/>
            <person name="Fan L.J."/>
            <person name="van de Weg E."/>
            <person name="Wang J.Y."/>
            <person name="Gao Z.S."/>
        </authorList>
    </citation>
    <scope>NUCLEOTIDE SEQUENCE [LARGE SCALE GENOMIC DNA]</scope>
    <source>
        <tissue evidence="2">Leaves</tissue>
    </source>
</reference>
<sequence>MSEDACSQSPKMLAIGENTPAAQLPKRESQLATLRAKYNVLPSVIMREYPLEEENPVRALRTYGSPLQRAKTEPELGPEETARVNVASEKKWDLAELLSMTVSSASVGAATGKSKRKASTGLGMTKAPTRLKPAADQAKSHTGAPVSSKLAGLPLKITRSVASRLKD</sequence>
<feature type="compositionally biased region" description="Polar residues" evidence="1">
    <location>
        <begin position="1"/>
        <end position="10"/>
    </location>
</feature>
<feature type="region of interest" description="Disordered" evidence="1">
    <location>
        <begin position="1"/>
        <end position="21"/>
    </location>
</feature>
<dbReference type="EMBL" id="RXIC02000471">
    <property type="protein sequence ID" value="KAB1199389.1"/>
    <property type="molecule type" value="Genomic_DNA"/>
</dbReference>
<dbReference type="AlphaFoldDB" id="A0A6A1UGI6"/>
<organism evidence="2 3">
    <name type="scientific">Morella rubra</name>
    <name type="common">Chinese bayberry</name>
    <dbReference type="NCBI Taxonomy" id="262757"/>
    <lineage>
        <taxon>Eukaryota</taxon>
        <taxon>Viridiplantae</taxon>
        <taxon>Streptophyta</taxon>
        <taxon>Embryophyta</taxon>
        <taxon>Tracheophyta</taxon>
        <taxon>Spermatophyta</taxon>
        <taxon>Magnoliopsida</taxon>
        <taxon>eudicotyledons</taxon>
        <taxon>Gunneridae</taxon>
        <taxon>Pentapetalae</taxon>
        <taxon>rosids</taxon>
        <taxon>fabids</taxon>
        <taxon>Fagales</taxon>
        <taxon>Myricaceae</taxon>
        <taxon>Morella</taxon>
    </lineage>
</organism>
<accession>A0A6A1UGI6</accession>
<keyword evidence="3" id="KW-1185">Reference proteome</keyword>
<protein>
    <submittedName>
        <fullName evidence="2">Uncharacterized protein</fullName>
    </submittedName>
</protein>
<evidence type="ECO:0000256" key="1">
    <source>
        <dbReference type="SAM" id="MobiDB-lite"/>
    </source>
</evidence>
<feature type="region of interest" description="Disordered" evidence="1">
    <location>
        <begin position="106"/>
        <end position="153"/>
    </location>
</feature>
<gene>
    <name evidence="2" type="ORF">CJ030_MR0G024280</name>
</gene>
<evidence type="ECO:0000313" key="3">
    <source>
        <dbReference type="Proteomes" id="UP000516437"/>
    </source>
</evidence>
<feature type="region of interest" description="Disordered" evidence="1">
    <location>
        <begin position="63"/>
        <end position="84"/>
    </location>
</feature>
<evidence type="ECO:0000313" key="2">
    <source>
        <dbReference type="EMBL" id="KAB1199389.1"/>
    </source>
</evidence>